<dbReference type="SUPFAM" id="SSF48452">
    <property type="entry name" value="TPR-like"/>
    <property type="match status" value="1"/>
</dbReference>
<dbReference type="InterPro" id="IPR019734">
    <property type="entry name" value="TPR_rpt"/>
</dbReference>
<accession>A0A3A8F6I8</accession>
<dbReference type="Pfam" id="PF21197">
    <property type="entry name" value="PgaA_barrel"/>
    <property type="match status" value="1"/>
</dbReference>
<dbReference type="PROSITE" id="PS50005">
    <property type="entry name" value="TPR"/>
    <property type="match status" value="1"/>
</dbReference>
<dbReference type="Proteomes" id="UP000269001">
    <property type="component" value="Unassembled WGS sequence"/>
</dbReference>
<dbReference type="InterPro" id="IPR049003">
    <property type="entry name" value="PgaA_barrel"/>
</dbReference>
<feature type="compositionally biased region" description="Basic and acidic residues" evidence="2">
    <location>
        <begin position="518"/>
        <end position="527"/>
    </location>
</feature>
<dbReference type="AlphaFoldDB" id="A0A3A8F6I8"/>
<dbReference type="InterPro" id="IPR011990">
    <property type="entry name" value="TPR-like_helical_dom_sf"/>
</dbReference>
<evidence type="ECO:0000256" key="1">
    <source>
        <dbReference type="PROSITE-ProRule" id="PRU00339"/>
    </source>
</evidence>
<feature type="repeat" description="TPR" evidence="1">
    <location>
        <begin position="411"/>
        <end position="444"/>
    </location>
</feature>
<reference evidence="5 6" key="1">
    <citation type="submission" date="2018-09" db="EMBL/GenBank/DDBJ databases">
        <title>The draft genome of Acinetobacter spp. strains.</title>
        <authorList>
            <person name="Qin J."/>
            <person name="Feng Y."/>
            <person name="Zong Z."/>
        </authorList>
    </citation>
    <scope>NUCLEOTIDE SEQUENCE [LARGE SCALE GENOMIC DNA]</scope>
    <source>
        <strain evidence="5 6">WCHAc060096</strain>
    </source>
</reference>
<evidence type="ECO:0000256" key="3">
    <source>
        <dbReference type="SAM" id="SignalP"/>
    </source>
</evidence>
<feature type="chain" id="PRO_5017434256" evidence="3">
    <location>
        <begin position="25"/>
        <end position="820"/>
    </location>
</feature>
<evidence type="ECO:0000256" key="2">
    <source>
        <dbReference type="SAM" id="MobiDB-lite"/>
    </source>
</evidence>
<feature type="region of interest" description="Disordered" evidence="2">
    <location>
        <begin position="512"/>
        <end position="542"/>
    </location>
</feature>
<sequence>MTKKINFRSVTIISLCSISIISFASTPQDQQREAIIAEIKQGKIETGIAKLESLRARYPNDQRLLADYIIILYQNHAFGVGQISLLKNLDLKTYPEYGQLVLIKALRDLKQLDLAEQYAKQFNQRQSSNDMQLLLGVIQAESKKKPQAVQTLKSINLKSLNAEQLAQLTYAYRLLDMPVDALIAANLAITTSQPQPSLNIQEQYIYALMMNSDFRTAEQYIQQQQLEQKIPNISYTVKTREFSQKIKNAIQYYKVKNYQGEVTESYLILDQVLAEMQSYENELPSDPTLKRLFYYDYIYALSFRNRYADALQALAKLDQPYDQIPPYVRQAAADSFLKTRQPAQAEYLYKSLLKEKNYPDYSVYSGLYYALIEQEKFDEANKLVQDMDHLLPTFRYSAAKGVDKTTHEDRAEYLALVGLNYAYRNEHAKAERYFQALVSKAPNNVGYQNNLATVQRWREKPLTSSATLSQFNGIEPISISTLVNQMQNNQALTRVADWREQNRLLTAITSDDTGVQQSKKELEDRNHASIQHQSMFSRSRADQPEVLQNLTGSSEREHQTRINTPWFADDYRAYVDLAQRKAEFRGEDLTDERYGVGVEWANNRRWANLELSQRSHSNDVGIQVDWSQWLNDHWQYVLGFDSQADIPLQALKQGDDGKAYKAQLLWQANESRKAGVAYQFTDIDDGNHRHEIVGYFSQQIYQAPHHITRLTLRNEYDKNSDIQVNYFNPRYSNSAEVILTHDWMTWRNYERHFSQHFEVGTGAFSQADYSTKALFNILYRHDWQLSRTWSMNYGIGWSNHPYDEENEHKTYAQFGFEGRF</sequence>
<feature type="compositionally biased region" description="Polar residues" evidence="2">
    <location>
        <begin position="528"/>
        <end position="537"/>
    </location>
</feature>
<feature type="signal peptide" evidence="3">
    <location>
        <begin position="1"/>
        <end position="24"/>
    </location>
</feature>
<name>A0A3A8F6I8_9GAMM</name>
<gene>
    <name evidence="5" type="primary">pgaA</name>
    <name evidence="5" type="ORF">D7V21_01240</name>
</gene>
<dbReference type="RefSeq" id="WP_120368815.1">
    <property type="nucleotide sequence ID" value="NZ_RAXU01000001.1"/>
</dbReference>
<dbReference type="EMBL" id="RAXU01000001">
    <property type="protein sequence ID" value="RKG36353.1"/>
    <property type="molecule type" value="Genomic_DNA"/>
</dbReference>
<dbReference type="InterPro" id="IPR023870">
    <property type="entry name" value="PGA_export_porin_PgaA"/>
</dbReference>
<keyword evidence="3" id="KW-0732">Signal</keyword>
<dbReference type="NCBIfam" id="TIGR03939">
    <property type="entry name" value="PGA_TPR_OMP"/>
    <property type="match status" value="1"/>
</dbReference>
<keyword evidence="6" id="KW-1185">Reference proteome</keyword>
<proteinExistence type="predicted"/>
<comment type="caution">
    <text evidence="5">The sequence shown here is derived from an EMBL/GenBank/DDBJ whole genome shotgun (WGS) entry which is preliminary data.</text>
</comment>
<organism evidence="5 6">
    <name type="scientific">Acinetobacter guerrae</name>
    <dbReference type="NCBI Taxonomy" id="1843371"/>
    <lineage>
        <taxon>Bacteria</taxon>
        <taxon>Pseudomonadati</taxon>
        <taxon>Pseudomonadota</taxon>
        <taxon>Gammaproteobacteria</taxon>
        <taxon>Moraxellales</taxon>
        <taxon>Moraxellaceae</taxon>
        <taxon>Acinetobacter</taxon>
    </lineage>
</organism>
<feature type="domain" description="PgaA membrane beta barrel" evidence="4">
    <location>
        <begin position="551"/>
        <end position="820"/>
    </location>
</feature>
<keyword evidence="1" id="KW-0802">TPR repeat</keyword>
<evidence type="ECO:0000259" key="4">
    <source>
        <dbReference type="Pfam" id="PF21197"/>
    </source>
</evidence>
<dbReference type="GO" id="GO:1901515">
    <property type="term" value="F:poly-beta-1,6-N-acetyl-D-glucosamine transmembrane transporter activity"/>
    <property type="evidence" value="ECO:0007669"/>
    <property type="project" value="InterPro"/>
</dbReference>
<dbReference type="Gene3D" id="1.25.40.10">
    <property type="entry name" value="Tetratricopeptide repeat domain"/>
    <property type="match status" value="1"/>
</dbReference>
<protein>
    <submittedName>
        <fullName evidence="5">Poly-beta-1,6 N-acetyl-D-glucosamine export porin PgaA</fullName>
    </submittedName>
</protein>
<evidence type="ECO:0000313" key="6">
    <source>
        <dbReference type="Proteomes" id="UP000269001"/>
    </source>
</evidence>
<evidence type="ECO:0000313" key="5">
    <source>
        <dbReference type="EMBL" id="RKG36353.1"/>
    </source>
</evidence>